<comment type="pathway">
    <text evidence="1">Protein modification; protein ubiquitination.</text>
</comment>
<comment type="similarity">
    <text evidence="7">Belongs to the cullin family.</text>
</comment>
<organism evidence="9 10">
    <name type="scientific">Planoprotostelium fungivorum</name>
    <dbReference type="NCBI Taxonomy" id="1890364"/>
    <lineage>
        <taxon>Eukaryota</taxon>
        <taxon>Amoebozoa</taxon>
        <taxon>Evosea</taxon>
        <taxon>Variosea</taxon>
        <taxon>Cavosteliida</taxon>
        <taxon>Cavosteliaceae</taxon>
        <taxon>Planoprotostelium</taxon>
    </lineage>
</organism>
<feature type="domain" description="Cullin family profile" evidence="8">
    <location>
        <begin position="426"/>
        <end position="650"/>
    </location>
</feature>
<evidence type="ECO:0000259" key="8">
    <source>
        <dbReference type="PROSITE" id="PS50069"/>
    </source>
</evidence>
<dbReference type="InterPro" id="IPR059120">
    <property type="entry name" value="Cullin-like_AB"/>
</dbReference>
<dbReference type="UniPathway" id="UPA00143"/>
<dbReference type="SMART" id="SM00182">
    <property type="entry name" value="CULLIN"/>
    <property type="match status" value="1"/>
</dbReference>
<dbReference type="GO" id="GO:0070979">
    <property type="term" value="P:protein K11-linked ubiquitination"/>
    <property type="evidence" value="ECO:0007669"/>
    <property type="project" value="TreeGrafter"/>
</dbReference>
<dbReference type="GO" id="GO:0031625">
    <property type="term" value="F:ubiquitin protein ligase binding"/>
    <property type="evidence" value="ECO:0007669"/>
    <property type="project" value="InterPro"/>
</dbReference>
<dbReference type="Pfam" id="PF25773">
    <property type="entry name" value="TPR_ANAPC2"/>
    <property type="match status" value="1"/>
</dbReference>
<evidence type="ECO:0000256" key="6">
    <source>
        <dbReference type="ARBA" id="ARBA00023306"/>
    </source>
</evidence>
<evidence type="ECO:0000313" key="9">
    <source>
        <dbReference type="EMBL" id="PRP72994.1"/>
    </source>
</evidence>
<dbReference type="GO" id="GO:0051301">
    <property type="term" value="P:cell division"/>
    <property type="evidence" value="ECO:0007669"/>
    <property type="project" value="UniProtKB-KW"/>
</dbReference>
<protein>
    <recommendedName>
        <fullName evidence="2">Anaphase-promoting complex subunit 2</fullName>
    </recommendedName>
</protein>
<dbReference type="Pfam" id="PF26557">
    <property type="entry name" value="Cullin_AB"/>
    <property type="match status" value="1"/>
</dbReference>
<dbReference type="Pfam" id="PF08672">
    <property type="entry name" value="ANAPC2"/>
    <property type="match status" value="1"/>
</dbReference>
<dbReference type="Proteomes" id="UP000241769">
    <property type="component" value="Unassembled WGS sequence"/>
</dbReference>
<dbReference type="GO" id="GO:0007091">
    <property type="term" value="P:metaphase/anaphase transition of mitotic cell cycle"/>
    <property type="evidence" value="ECO:0007669"/>
    <property type="project" value="TreeGrafter"/>
</dbReference>
<dbReference type="InterPro" id="IPR044554">
    <property type="entry name" value="ANAPC2"/>
</dbReference>
<keyword evidence="4" id="KW-0498">Mitosis</keyword>
<reference evidence="9 10" key="1">
    <citation type="journal article" date="2018" name="Genome Biol. Evol.">
        <title>Multiple Roots of Fruiting Body Formation in Amoebozoa.</title>
        <authorList>
            <person name="Hillmann F."/>
            <person name="Forbes G."/>
            <person name="Novohradska S."/>
            <person name="Ferling I."/>
            <person name="Riege K."/>
            <person name="Groth M."/>
            <person name="Westermann M."/>
            <person name="Marz M."/>
            <person name="Spaller T."/>
            <person name="Winckler T."/>
            <person name="Schaap P."/>
            <person name="Glockner G."/>
        </authorList>
    </citation>
    <scope>NUCLEOTIDE SEQUENCE [LARGE SCALE GENOMIC DNA]</scope>
    <source>
        <strain evidence="9 10">Jena</strain>
    </source>
</reference>
<accession>A0A2P6MMQ6</accession>
<dbReference type="GO" id="GO:0005680">
    <property type="term" value="C:anaphase-promoting complex"/>
    <property type="evidence" value="ECO:0007669"/>
    <property type="project" value="TreeGrafter"/>
</dbReference>
<dbReference type="GO" id="GO:0006511">
    <property type="term" value="P:ubiquitin-dependent protein catabolic process"/>
    <property type="evidence" value="ECO:0007669"/>
    <property type="project" value="InterPro"/>
</dbReference>
<dbReference type="InterPro" id="IPR014786">
    <property type="entry name" value="ANAPC2_C"/>
</dbReference>
<dbReference type="InParanoid" id="A0A2P6MMQ6"/>
<dbReference type="InterPro" id="IPR057975">
    <property type="entry name" value="TPR_ANAPC2"/>
</dbReference>
<keyword evidence="3" id="KW-0132">Cell division</keyword>
<dbReference type="SUPFAM" id="SSF75632">
    <property type="entry name" value="Cullin homology domain"/>
    <property type="match status" value="1"/>
</dbReference>
<evidence type="ECO:0000256" key="5">
    <source>
        <dbReference type="ARBA" id="ARBA00022786"/>
    </source>
</evidence>
<evidence type="ECO:0000256" key="1">
    <source>
        <dbReference type="ARBA" id="ARBA00004906"/>
    </source>
</evidence>
<dbReference type="Gene3D" id="3.30.230.130">
    <property type="entry name" value="Cullin, Chain C, Domain 2"/>
    <property type="match status" value="1"/>
</dbReference>
<keyword evidence="6" id="KW-0131">Cell cycle</keyword>
<dbReference type="InterPro" id="IPR036388">
    <property type="entry name" value="WH-like_DNA-bd_sf"/>
</dbReference>
<evidence type="ECO:0000256" key="4">
    <source>
        <dbReference type="ARBA" id="ARBA00022776"/>
    </source>
</evidence>
<proteinExistence type="inferred from homology"/>
<name>A0A2P6MMQ6_9EUKA</name>
<dbReference type="STRING" id="1890364.A0A2P6MMQ6"/>
<dbReference type="AlphaFoldDB" id="A0A2P6MMQ6"/>
<dbReference type="PROSITE" id="PS50069">
    <property type="entry name" value="CULLIN_2"/>
    <property type="match status" value="1"/>
</dbReference>
<comment type="caution">
    <text evidence="9">The sequence shown here is derived from an EMBL/GenBank/DDBJ whole genome shotgun (WGS) entry which is preliminary data.</text>
</comment>
<dbReference type="InterPro" id="IPR036317">
    <property type="entry name" value="Cullin_homology_sf"/>
</dbReference>
<dbReference type="Gene3D" id="1.10.10.10">
    <property type="entry name" value="Winged helix-like DNA-binding domain superfamily/Winged helix DNA-binding domain"/>
    <property type="match status" value="1"/>
</dbReference>
<dbReference type="PANTHER" id="PTHR45957:SF1">
    <property type="entry name" value="ANAPHASE-PROMOTING COMPLEX SUBUNIT 2"/>
    <property type="match status" value="1"/>
</dbReference>
<dbReference type="OrthoDB" id="5581181at2759"/>
<dbReference type="PANTHER" id="PTHR45957">
    <property type="entry name" value="ANAPHASE-PROMOTING COMPLEX SUBUNIT 2"/>
    <property type="match status" value="1"/>
</dbReference>
<keyword evidence="5" id="KW-0833">Ubl conjugation pathway</keyword>
<evidence type="ECO:0000256" key="2">
    <source>
        <dbReference type="ARBA" id="ARBA00016068"/>
    </source>
</evidence>
<dbReference type="EMBL" id="MDYQ01000718">
    <property type="protein sequence ID" value="PRP72994.1"/>
    <property type="molecule type" value="Genomic_DNA"/>
</dbReference>
<dbReference type="InterPro" id="IPR016158">
    <property type="entry name" value="Cullin_homology"/>
</dbReference>
<keyword evidence="10" id="KW-1185">Reference proteome</keyword>
<gene>
    <name evidence="9" type="ORF">PROFUN_14657</name>
</gene>
<evidence type="ECO:0000256" key="3">
    <source>
        <dbReference type="ARBA" id="ARBA00022618"/>
    </source>
</evidence>
<dbReference type="FunCoup" id="A0A2P6MMQ6">
    <property type="interactions" value="548"/>
</dbReference>
<dbReference type="Gene3D" id="1.20.1310.10">
    <property type="entry name" value="Cullin Repeats"/>
    <property type="match status" value="1"/>
</dbReference>
<evidence type="ECO:0000313" key="10">
    <source>
        <dbReference type="Proteomes" id="UP000241769"/>
    </source>
</evidence>
<sequence length="839" mass="96673">MGITELNPELYEFFTYADQFVLSQQEEVVDVQWNLLKDYTESILNCTNPSHTEEQVRVALGVLFSCKMSSSVVEYLHERTKVGLKKTFNNLLSLLNISDIHKIRESYDQLNHLNQISKQVMDVRRLLSAVQEEFRIRGLQTEINALCQIILSKDVRLRNVIHHCLNDHFVQYNNSIDNMDESVNDDGMIRIEEICGCLSSLNLLESFEDIISTILFNQIRKKINHVCKGQYEEETFSLVMEWIEKVAFTWLSRIEQSIICDSPEHKSVFTHWRSRLDFFSFEYYVNLRTTELFDMIVQFPDTVGALRDLRSVGIDPSGTRIMMHRLQQRLLHPGANTNDIISTFININKSMRLLDSNGVTLEQVSEAVKSYIRSREDAMRCIVTSCIEDTTSELYQELMSVSDETVSNDSKSQGRTIYGDGSVDGDDTYEESHTWHPDSTYVSFSDIQSQRNVNLIGSLVDIWDNIDPFVLEYKQMLAEKLMACEDYDIDQHVKTLELLKLRFGEGQLHNCEIMIKDIADSKRVYNHYSREMETEDVCDMQSSIISHLFWPNIKDEKCKFPSEIQKKRDDYLQSYQKLRPLRDLEWKDSAGCIKLQLDFEDGRSIEFSVSPILAAIVYSFQETDTWNINDLSTLLEMQLDLLKKKLMYWVNNGVLKEIATNVYQIVEYASDKYSMGGAAEDEDEGDDNQAQMAQQCIVVENYICNGMLRTFPSLPLERIHVMLASFVDDYSLSATQLSDLMSTVWVFVPKLICTNSLCQLMMKSALSLEQASVDRMCFMLDSRHICHRYSVTCPEVILILGAFFTSGGLDWLDLLPIFLPLVISSVSSFDLALVLPAQD</sequence>
<evidence type="ECO:0000256" key="7">
    <source>
        <dbReference type="PROSITE-ProRule" id="PRU00330"/>
    </source>
</evidence>